<evidence type="ECO:0000313" key="2">
    <source>
        <dbReference type="EMBL" id="UNO51085.1"/>
    </source>
</evidence>
<dbReference type="RefSeq" id="WP_021297300.1">
    <property type="nucleotide sequence ID" value="NZ_AURB01000150.1"/>
</dbReference>
<gene>
    <name evidence="2" type="ORF">K1I37_21145</name>
</gene>
<protein>
    <submittedName>
        <fullName evidence="2">Uncharacterized protein</fullName>
    </submittedName>
</protein>
<keyword evidence="3" id="KW-1185">Reference proteome</keyword>
<organism evidence="2 3">
    <name type="scientific">Alicyclobacillus acidoterrestris (strain ATCC 49025 / DSM 3922 / CIP 106132 / NCIMB 13137 / GD3B)</name>
    <dbReference type="NCBI Taxonomy" id="1356854"/>
    <lineage>
        <taxon>Bacteria</taxon>
        <taxon>Bacillati</taxon>
        <taxon>Bacillota</taxon>
        <taxon>Bacilli</taxon>
        <taxon>Bacillales</taxon>
        <taxon>Alicyclobacillaceae</taxon>
        <taxon>Alicyclobacillus</taxon>
    </lineage>
</organism>
<evidence type="ECO:0000256" key="1">
    <source>
        <dbReference type="SAM" id="MobiDB-lite"/>
    </source>
</evidence>
<dbReference type="Proteomes" id="UP000829401">
    <property type="component" value="Plasmid pDSM3922.1"/>
</dbReference>
<dbReference type="EMBL" id="CP080468">
    <property type="protein sequence ID" value="UNO51085.1"/>
    <property type="molecule type" value="Genomic_DNA"/>
</dbReference>
<dbReference type="KEGG" id="aaco:K1I37_21145"/>
<geneLocation type="plasmid" evidence="3">
    <name>pDSM3922.1</name>
</geneLocation>
<feature type="region of interest" description="Disordered" evidence="1">
    <location>
        <begin position="82"/>
        <end position="102"/>
    </location>
</feature>
<reference evidence="3" key="1">
    <citation type="journal article" date="2022" name="G3 (Bethesda)">
        <title>Unveiling the complete genome sequence of Alicyclobacillus acidoterrestris DSM 3922T, a taint-producing strain.</title>
        <authorList>
            <person name="Leonardo I.C."/>
            <person name="Barreto Crespo M.T."/>
            <person name="Gaspar F.B."/>
        </authorList>
    </citation>
    <scope>NUCLEOTIDE SEQUENCE [LARGE SCALE GENOMIC DNA]</scope>
    <source>
        <strain evidence="3">DSM 3922</strain>
    </source>
</reference>
<dbReference type="AlphaFoldDB" id="T0BTZ3"/>
<keyword evidence="2" id="KW-0614">Plasmid</keyword>
<accession>A0A9E7CTA2</accession>
<name>T0BTZ3_ALIAG</name>
<proteinExistence type="predicted"/>
<evidence type="ECO:0000313" key="3">
    <source>
        <dbReference type="Proteomes" id="UP000829401"/>
    </source>
</evidence>
<sequence>MLNKTAIHLKRLLDELKKGIHTPSKLAESLNLSKRHVYRLLELGLASGEIVKVASGVYIHQSTNVISFHSYMSNVKMSQSEQHNKTKHNITNSYDDRSTSQDKKNINGIEASDKIRAIVTFVCDKAGLIASELELKRAERILRKAIVRQSEIDFLSSNDSLLEEYTMECVRRMVERLEADPEAIQVNLVAYFFGIFRNVVRADARVWYRQWKEMLKEGSGLEIAAGNEGAEYMSPLPSSTYEESKVASNSEEENKNTVLEVPEQWTYIAVGLEDLVAKYSLRRSAVHRASVYRVIVGLHEEGIQPMDVQRALDDVVQHDPRAAEYLVRQVKSGLVDETIAQLERHYARSKTRVIDGPKKNEHKNEEPIRDARYASFYELFPES</sequence>
<accession>T0BTZ3</accession>